<evidence type="ECO:0000259" key="1">
    <source>
        <dbReference type="SMART" id="SM00421"/>
    </source>
</evidence>
<gene>
    <name evidence="2" type="ORF">JJQ90_05180</name>
</gene>
<evidence type="ECO:0000313" key="2">
    <source>
        <dbReference type="EMBL" id="MBU8543086.1"/>
    </source>
</evidence>
<keyword evidence="3" id="KW-1185">Reference proteome</keyword>
<proteinExistence type="predicted"/>
<dbReference type="InterPro" id="IPR000792">
    <property type="entry name" value="Tscrpt_reg_LuxR_C"/>
</dbReference>
<accession>A0ABS6H6F5</accession>
<feature type="domain" description="HTH luxR-type" evidence="1">
    <location>
        <begin position="321"/>
        <end position="378"/>
    </location>
</feature>
<reference evidence="2 3" key="1">
    <citation type="submission" date="2021-01" db="EMBL/GenBank/DDBJ databases">
        <title>Roseomonas sp. nov, a bacterium isolated from an oil production mixture in Yumen Oilfield.</title>
        <authorList>
            <person name="Wu D."/>
        </authorList>
    </citation>
    <scope>NUCLEOTIDE SEQUENCE [LARGE SCALE GENOMIC DNA]</scope>
    <source>
        <strain evidence="2 3">ROY-5-3</strain>
    </source>
</reference>
<sequence>MIEPSHLSSPEAHALDLYASLVDGRGLTAAIEPVARALQTSTHAVHLMQYERGVLRESRCEGAGLATEVTTDYQTHWIHRDPWATAASRHGEGVLNMDRVVPMRRYRASAIWNEWKAKRDGAFHCLSAMMQGPDGMVGRIAFHRSARAEPFGAAEEALLTPLFLHLRRALLMEARLAASGWQTANALRSGFAALPQGVVLLDRHRRVVATNPAVEAMAAQGDGLALGGDSGLSTPNAQARHALSQAVGAAIQATTGKVRMMPAAAGVALPRRSGRPPYIVQVLPLRRIAALGMPEDFTGAMLLVTDDSNRPRPRAPLLRQAFGLTPAEALLAAALAAGRTVAQHAATRNIAVETARGHLAAVRRKTGCRSLAELTALLGRLSG</sequence>
<evidence type="ECO:0000313" key="3">
    <source>
        <dbReference type="Proteomes" id="UP000689967"/>
    </source>
</evidence>
<comment type="caution">
    <text evidence="2">The sequence shown here is derived from an EMBL/GenBank/DDBJ whole genome shotgun (WGS) entry which is preliminary data.</text>
</comment>
<dbReference type="SMART" id="SM00421">
    <property type="entry name" value="HTH_LUXR"/>
    <property type="match status" value="1"/>
</dbReference>
<dbReference type="Proteomes" id="UP000689967">
    <property type="component" value="Unassembled WGS sequence"/>
</dbReference>
<dbReference type="RefSeq" id="WP_216873380.1">
    <property type="nucleotide sequence ID" value="NZ_JAERQM010000001.1"/>
</dbReference>
<organism evidence="2 3">
    <name type="scientific">Falsiroseomonas oleicola</name>
    <dbReference type="NCBI Taxonomy" id="2801474"/>
    <lineage>
        <taxon>Bacteria</taxon>
        <taxon>Pseudomonadati</taxon>
        <taxon>Pseudomonadota</taxon>
        <taxon>Alphaproteobacteria</taxon>
        <taxon>Acetobacterales</taxon>
        <taxon>Roseomonadaceae</taxon>
        <taxon>Falsiroseomonas</taxon>
    </lineage>
</organism>
<protein>
    <recommendedName>
        <fullName evidence="1">HTH luxR-type domain-containing protein</fullName>
    </recommendedName>
</protein>
<name>A0ABS6H6F5_9PROT</name>
<dbReference type="EMBL" id="JAERQM010000001">
    <property type="protein sequence ID" value="MBU8543086.1"/>
    <property type="molecule type" value="Genomic_DNA"/>
</dbReference>